<keyword evidence="1" id="KW-0472">Membrane</keyword>
<organism evidence="2">
    <name type="scientific">viral metagenome</name>
    <dbReference type="NCBI Taxonomy" id="1070528"/>
    <lineage>
        <taxon>unclassified sequences</taxon>
        <taxon>metagenomes</taxon>
        <taxon>organismal metagenomes</taxon>
    </lineage>
</organism>
<evidence type="ECO:0000256" key="1">
    <source>
        <dbReference type="SAM" id="Phobius"/>
    </source>
</evidence>
<feature type="transmembrane region" description="Helical" evidence="1">
    <location>
        <begin position="25"/>
        <end position="43"/>
    </location>
</feature>
<accession>A0A6C0JMM7</accession>
<proteinExistence type="predicted"/>
<evidence type="ECO:0000313" key="2">
    <source>
        <dbReference type="EMBL" id="QHU05118.1"/>
    </source>
</evidence>
<dbReference type="EMBL" id="MN740407">
    <property type="protein sequence ID" value="QHU05118.1"/>
    <property type="molecule type" value="Genomic_DNA"/>
</dbReference>
<sequence length="73" mass="8636">MIKTKTIFDALEAFAFILPALPDNLWIRLLILVIYFIAHYNKLQYEYLKIKKDIITRFETQNAAQTDKKDDSV</sequence>
<dbReference type="AlphaFoldDB" id="A0A6C0JMM7"/>
<name>A0A6C0JMM7_9ZZZZ</name>
<protein>
    <submittedName>
        <fullName evidence="2">Uncharacterized protein</fullName>
    </submittedName>
</protein>
<keyword evidence="1" id="KW-1133">Transmembrane helix</keyword>
<reference evidence="2" key="1">
    <citation type="journal article" date="2020" name="Nature">
        <title>Giant virus diversity and host interactions through global metagenomics.</title>
        <authorList>
            <person name="Schulz F."/>
            <person name="Roux S."/>
            <person name="Paez-Espino D."/>
            <person name="Jungbluth S."/>
            <person name="Walsh D.A."/>
            <person name="Denef V.J."/>
            <person name="McMahon K.D."/>
            <person name="Konstantinidis K.T."/>
            <person name="Eloe-Fadrosh E.A."/>
            <person name="Kyrpides N.C."/>
            <person name="Woyke T."/>
        </authorList>
    </citation>
    <scope>NUCLEOTIDE SEQUENCE</scope>
    <source>
        <strain evidence="2">GVMAG-M-3300027708-5</strain>
    </source>
</reference>
<keyword evidence="1" id="KW-0812">Transmembrane</keyword>